<organism evidence="7 8">
    <name type="scientific">Marinicrinis sediminis</name>
    <dbReference type="NCBI Taxonomy" id="1652465"/>
    <lineage>
        <taxon>Bacteria</taxon>
        <taxon>Bacillati</taxon>
        <taxon>Bacillota</taxon>
        <taxon>Bacilli</taxon>
        <taxon>Bacillales</taxon>
        <taxon>Paenibacillaceae</taxon>
    </lineage>
</organism>
<accession>A0ABW5R8A1</accession>
<dbReference type="Proteomes" id="UP001597497">
    <property type="component" value="Unassembled WGS sequence"/>
</dbReference>
<protein>
    <submittedName>
        <fullName evidence="7">Urea ABC transporter ATP-binding subunit UrtE</fullName>
    </submittedName>
</protein>
<comment type="caution">
    <text evidence="7">The sequence shown here is derived from an EMBL/GenBank/DDBJ whole genome shotgun (WGS) entry which is preliminary data.</text>
</comment>
<dbReference type="SUPFAM" id="SSF52540">
    <property type="entry name" value="P-loop containing nucleoside triphosphate hydrolases"/>
    <property type="match status" value="1"/>
</dbReference>
<evidence type="ECO:0000313" key="8">
    <source>
        <dbReference type="Proteomes" id="UP001597497"/>
    </source>
</evidence>
<dbReference type="InterPro" id="IPR003593">
    <property type="entry name" value="AAA+_ATPase"/>
</dbReference>
<dbReference type="PANTHER" id="PTHR43820">
    <property type="entry name" value="HIGH-AFFINITY BRANCHED-CHAIN AMINO ACID TRANSPORT ATP-BINDING PROTEIN LIVF"/>
    <property type="match status" value="1"/>
</dbReference>
<evidence type="ECO:0000256" key="1">
    <source>
        <dbReference type="ARBA" id="ARBA00005417"/>
    </source>
</evidence>
<feature type="domain" description="ABC transporter" evidence="6">
    <location>
        <begin position="2"/>
        <end position="231"/>
    </location>
</feature>
<dbReference type="PANTHER" id="PTHR43820:SF5">
    <property type="entry name" value="HIGH-AFFINITY BRANCHED-CHAIN AMINO ACID TRANSPORT ATP-BINDING PROTEIN"/>
    <property type="match status" value="1"/>
</dbReference>
<sequence length="231" mass="25416">MLAVKNMEVGYGESTVIRDVTMQVEPGKVVCLMGRNGVGKTTLVKAIMGILKSSKGSITYKDHKLHTASPHLRAKSGIGYVPQGREIFGQLTVYENIWMGLEGTKPRKKEIPPAAIEKFPILKEFFARKGGDLSGGQQQQLAFARALASEPELLILDEPTEGIQPSIVQDIQQVIRDIKEQHDTAILLVEQSLEFVKSVADYVYVIQKGTVVASGDVSILDDEQVKHYLVV</sequence>
<dbReference type="InterPro" id="IPR003439">
    <property type="entry name" value="ABC_transporter-like_ATP-bd"/>
</dbReference>
<dbReference type="Pfam" id="PF00005">
    <property type="entry name" value="ABC_tran"/>
    <property type="match status" value="1"/>
</dbReference>
<dbReference type="CDD" id="cd03224">
    <property type="entry name" value="ABC_TM1139_LivF_branched"/>
    <property type="match status" value="1"/>
</dbReference>
<dbReference type="InterPro" id="IPR027417">
    <property type="entry name" value="P-loop_NTPase"/>
</dbReference>
<keyword evidence="3" id="KW-0547">Nucleotide-binding</keyword>
<dbReference type="NCBIfam" id="TIGR03410">
    <property type="entry name" value="urea_trans_UrtE"/>
    <property type="match status" value="1"/>
</dbReference>
<reference evidence="8" key="1">
    <citation type="journal article" date="2019" name="Int. J. Syst. Evol. Microbiol.">
        <title>The Global Catalogue of Microorganisms (GCM) 10K type strain sequencing project: providing services to taxonomists for standard genome sequencing and annotation.</title>
        <authorList>
            <consortium name="The Broad Institute Genomics Platform"/>
            <consortium name="The Broad Institute Genome Sequencing Center for Infectious Disease"/>
            <person name="Wu L."/>
            <person name="Ma J."/>
        </authorList>
    </citation>
    <scope>NUCLEOTIDE SEQUENCE [LARGE SCALE GENOMIC DNA]</scope>
    <source>
        <strain evidence="8">KCTC 33676</strain>
    </source>
</reference>
<keyword evidence="5" id="KW-0029">Amino-acid transport</keyword>
<keyword evidence="4 7" id="KW-0067">ATP-binding</keyword>
<dbReference type="SMART" id="SM00382">
    <property type="entry name" value="AAA"/>
    <property type="match status" value="1"/>
</dbReference>
<dbReference type="RefSeq" id="WP_379928691.1">
    <property type="nucleotide sequence ID" value="NZ_JBHUMM010000010.1"/>
</dbReference>
<dbReference type="EMBL" id="JBHUMM010000010">
    <property type="protein sequence ID" value="MFD2671251.1"/>
    <property type="molecule type" value="Genomic_DNA"/>
</dbReference>
<dbReference type="Gene3D" id="3.40.50.300">
    <property type="entry name" value="P-loop containing nucleotide triphosphate hydrolases"/>
    <property type="match status" value="1"/>
</dbReference>
<keyword evidence="8" id="KW-1185">Reference proteome</keyword>
<evidence type="ECO:0000256" key="3">
    <source>
        <dbReference type="ARBA" id="ARBA00022741"/>
    </source>
</evidence>
<evidence type="ECO:0000313" key="7">
    <source>
        <dbReference type="EMBL" id="MFD2671251.1"/>
    </source>
</evidence>
<evidence type="ECO:0000256" key="5">
    <source>
        <dbReference type="ARBA" id="ARBA00022970"/>
    </source>
</evidence>
<dbReference type="GO" id="GO:0005524">
    <property type="term" value="F:ATP binding"/>
    <property type="evidence" value="ECO:0007669"/>
    <property type="project" value="UniProtKB-KW"/>
</dbReference>
<comment type="similarity">
    <text evidence="1">Belongs to the ABC transporter superfamily.</text>
</comment>
<dbReference type="InterPro" id="IPR017780">
    <property type="entry name" value="ABC_transptr_urea_ATP-bd_UrtE"/>
</dbReference>
<proteinExistence type="inferred from homology"/>
<name>A0ABW5R8A1_9BACL</name>
<dbReference type="InterPro" id="IPR052156">
    <property type="entry name" value="BCAA_Transport_ATP-bd_LivF"/>
</dbReference>
<keyword evidence="2" id="KW-0813">Transport</keyword>
<dbReference type="PROSITE" id="PS50893">
    <property type="entry name" value="ABC_TRANSPORTER_2"/>
    <property type="match status" value="1"/>
</dbReference>
<evidence type="ECO:0000259" key="6">
    <source>
        <dbReference type="PROSITE" id="PS50893"/>
    </source>
</evidence>
<evidence type="ECO:0000256" key="4">
    <source>
        <dbReference type="ARBA" id="ARBA00022840"/>
    </source>
</evidence>
<evidence type="ECO:0000256" key="2">
    <source>
        <dbReference type="ARBA" id="ARBA00022448"/>
    </source>
</evidence>
<gene>
    <name evidence="7" type="primary">urtE</name>
    <name evidence="7" type="ORF">ACFSUC_06490</name>
</gene>